<sequence>MSNVDEVDYESLKNGCLCETYVQNGFCEQQIEQNCHYVHGDFCVECQQYALHPFNENLRKEHEINCLFDKLTQKLSNHTINEINQSIQCIENNELNDEIYDELVSTSICPQYEQNGRCNEQENYNCQLIHGELCDICKRYSLHPFCELKRSEHVKQCIEDFENNRTCSICFEIIGRVPDCDNPSTSQQIVRSFGRLENCSHIFCWNCIQTWRTTSNSRKCPVCQIPSESIVKTNN</sequence>
<keyword evidence="3 5" id="KW-0863">Zinc-finger</keyword>
<keyword evidence="2" id="KW-0479">Metal-binding</keyword>
<dbReference type="PROSITE" id="PS00518">
    <property type="entry name" value="ZF_RING_1"/>
    <property type="match status" value="1"/>
</dbReference>
<dbReference type="Pfam" id="PF13639">
    <property type="entry name" value="zf-RING_2"/>
    <property type="match status" value="1"/>
</dbReference>
<dbReference type="PROSITE" id="PS50089">
    <property type="entry name" value="ZF_RING_2"/>
    <property type="match status" value="1"/>
</dbReference>
<accession>A0A6P6Y1U6</accession>
<evidence type="ECO:0000256" key="4">
    <source>
        <dbReference type="ARBA" id="ARBA00022833"/>
    </source>
</evidence>
<dbReference type="InParanoid" id="A0A6P6Y1U6"/>
<dbReference type="SUPFAM" id="SSF57850">
    <property type="entry name" value="RING/U-box"/>
    <property type="match status" value="1"/>
</dbReference>
<evidence type="ECO:0000313" key="7">
    <source>
        <dbReference type="Proteomes" id="UP000515146"/>
    </source>
</evidence>
<keyword evidence="1" id="KW-0808">Transferase</keyword>
<dbReference type="GO" id="GO:0000209">
    <property type="term" value="P:protein polyubiquitination"/>
    <property type="evidence" value="ECO:0007669"/>
    <property type="project" value="InterPro"/>
</dbReference>
<dbReference type="OrthoDB" id="6502041at2759"/>
<proteinExistence type="predicted"/>
<feature type="domain" description="RING-type" evidence="6">
    <location>
        <begin position="167"/>
        <end position="224"/>
    </location>
</feature>
<evidence type="ECO:0000256" key="3">
    <source>
        <dbReference type="ARBA" id="ARBA00022771"/>
    </source>
</evidence>
<dbReference type="Proteomes" id="UP000515146">
    <property type="component" value="Unplaced"/>
</dbReference>
<dbReference type="Gene3D" id="3.30.40.10">
    <property type="entry name" value="Zinc/RING finger domain, C3HC4 (zinc finger)"/>
    <property type="match status" value="1"/>
</dbReference>
<dbReference type="RefSeq" id="XP_027199235.1">
    <property type="nucleotide sequence ID" value="XM_027343434.1"/>
</dbReference>
<keyword evidence="4" id="KW-0862">Zinc</keyword>
<evidence type="ECO:0000256" key="5">
    <source>
        <dbReference type="PROSITE-ProRule" id="PRU00175"/>
    </source>
</evidence>
<dbReference type="AlphaFoldDB" id="A0A6P6Y1U6"/>
<evidence type="ECO:0000256" key="2">
    <source>
        <dbReference type="ARBA" id="ARBA00022723"/>
    </source>
</evidence>
<name>A0A6P6Y1U6_DERPT</name>
<dbReference type="SMART" id="SM00184">
    <property type="entry name" value="RING"/>
    <property type="match status" value="1"/>
</dbReference>
<dbReference type="KEGG" id="dpte:113793401"/>
<dbReference type="PANTHER" id="PTHR11224:SF10">
    <property type="entry name" value="IP09428P-RELATED"/>
    <property type="match status" value="1"/>
</dbReference>
<dbReference type="InterPro" id="IPR045072">
    <property type="entry name" value="MKRN-like"/>
</dbReference>
<dbReference type="GO" id="GO:0061630">
    <property type="term" value="F:ubiquitin protein ligase activity"/>
    <property type="evidence" value="ECO:0007669"/>
    <property type="project" value="InterPro"/>
</dbReference>
<organism evidence="7 8">
    <name type="scientific">Dermatophagoides pteronyssinus</name>
    <name type="common">European house dust mite</name>
    <dbReference type="NCBI Taxonomy" id="6956"/>
    <lineage>
        <taxon>Eukaryota</taxon>
        <taxon>Metazoa</taxon>
        <taxon>Ecdysozoa</taxon>
        <taxon>Arthropoda</taxon>
        <taxon>Chelicerata</taxon>
        <taxon>Arachnida</taxon>
        <taxon>Acari</taxon>
        <taxon>Acariformes</taxon>
        <taxon>Sarcoptiformes</taxon>
        <taxon>Astigmata</taxon>
        <taxon>Psoroptidia</taxon>
        <taxon>Analgoidea</taxon>
        <taxon>Pyroglyphidae</taxon>
        <taxon>Dermatophagoidinae</taxon>
        <taxon>Dermatophagoides</taxon>
    </lineage>
</organism>
<dbReference type="GO" id="GO:0008270">
    <property type="term" value="F:zinc ion binding"/>
    <property type="evidence" value="ECO:0007669"/>
    <property type="project" value="UniProtKB-KW"/>
</dbReference>
<protein>
    <submittedName>
        <fullName evidence="8">Probable E3 ubiquitin-protein ligase makorin-1</fullName>
    </submittedName>
</protein>
<dbReference type="InterPro" id="IPR001841">
    <property type="entry name" value="Znf_RING"/>
</dbReference>
<reference evidence="8" key="1">
    <citation type="submission" date="2025-08" db="UniProtKB">
        <authorList>
            <consortium name="RefSeq"/>
        </authorList>
    </citation>
    <scope>IDENTIFICATION</scope>
    <source>
        <strain evidence="8">Airmid</strain>
    </source>
</reference>
<dbReference type="InterPro" id="IPR013083">
    <property type="entry name" value="Znf_RING/FYVE/PHD"/>
</dbReference>
<gene>
    <name evidence="8" type="primary">LOC113793401</name>
</gene>
<keyword evidence="7" id="KW-1185">Reference proteome</keyword>
<evidence type="ECO:0000256" key="1">
    <source>
        <dbReference type="ARBA" id="ARBA00022679"/>
    </source>
</evidence>
<dbReference type="PANTHER" id="PTHR11224">
    <property type="entry name" value="MAKORIN-RELATED"/>
    <property type="match status" value="1"/>
</dbReference>
<evidence type="ECO:0000313" key="8">
    <source>
        <dbReference type="RefSeq" id="XP_027199235.1"/>
    </source>
</evidence>
<evidence type="ECO:0000259" key="6">
    <source>
        <dbReference type="PROSITE" id="PS50089"/>
    </source>
</evidence>
<dbReference type="InterPro" id="IPR017907">
    <property type="entry name" value="Znf_RING_CS"/>
</dbReference>